<feature type="domain" description="Large ribosomal subunit protein bL9 C-terminal" evidence="9">
    <location>
        <begin position="68"/>
        <end position="146"/>
    </location>
</feature>
<dbReference type="GO" id="GO:0003735">
    <property type="term" value="F:structural constituent of ribosome"/>
    <property type="evidence" value="ECO:0007669"/>
    <property type="project" value="InterPro"/>
</dbReference>
<keyword evidence="5 7" id="KW-0687">Ribonucleoprotein</keyword>
<feature type="domain" description="Ribosomal protein L9" evidence="8">
    <location>
        <begin position="4"/>
        <end position="47"/>
    </location>
</feature>
<dbReference type="GO" id="GO:0019843">
    <property type="term" value="F:rRNA binding"/>
    <property type="evidence" value="ECO:0007669"/>
    <property type="project" value="UniProtKB-UniRule"/>
</dbReference>
<keyword evidence="4 7" id="KW-0689">Ribosomal protein</keyword>
<evidence type="ECO:0000313" key="11">
    <source>
        <dbReference type="Proteomes" id="UP000823964"/>
    </source>
</evidence>
<dbReference type="InterPro" id="IPR000244">
    <property type="entry name" value="Ribosomal_bL9"/>
</dbReference>
<dbReference type="SUPFAM" id="SSF55653">
    <property type="entry name" value="Ribosomal protein L9 C-domain"/>
    <property type="match status" value="1"/>
</dbReference>
<dbReference type="InterPro" id="IPR036791">
    <property type="entry name" value="Ribosomal_bL9_C_sf"/>
</dbReference>
<reference evidence="10" key="2">
    <citation type="submission" date="2021-04" db="EMBL/GenBank/DDBJ databases">
        <authorList>
            <person name="Gilroy R."/>
        </authorList>
    </citation>
    <scope>NUCLEOTIDE SEQUENCE</scope>
    <source>
        <strain evidence="10">14975</strain>
    </source>
</reference>
<evidence type="ECO:0000259" key="8">
    <source>
        <dbReference type="Pfam" id="PF01281"/>
    </source>
</evidence>
<protein>
    <recommendedName>
        <fullName evidence="6 7">Large ribosomal subunit protein bL9</fullName>
    </recommendedName>
</protein>
<accession>A0A9D2AHE8</accession>
<proteinExistence type="inferred from homology"/>
<dbReference type="InterPro" id="IPR009027">
    <property type="entry name" value="Ribosomal_bL9/RNase_H1_N"/>
</dbReference>
<dbReference type="EMBL" id="DXFQ01000025">
    <property type="protein sequence ID" value="HIX19283.1"/>
    <property type="molecule type" value="Genomic_DNA"/>
</dbReference>
<reference evidence="10" key="1">
    <citation type="journal article" date="2021" name="PeerJ">
        <title>Extensive microbial diversity within the chicken gut microbiome revealed by metagenomics and culture.</title>
        <authorList>
            <person name="Gilroy R."/>
            <person name="Ravi A."/>
            <person name="Getino M."/>
            <person name="Pursley I."/>
            <person name="Horton D.L."/>
            <person name="Alikhan N.F."/>
            <person name="Baker D."/>
            <person name="Gharbi K."/>
            <person name="Hall N."/>
            <person name="Watson M."/>
            <person name="Adriaenssens E.M."/>
            <person name="Foster-Nyarko E."/>
            <person name="Jarju S."/>
            <person name="Secka A."/>
            <person name="Antonio M."/>
            <person name="Oren A."/>
            <person name="Chaudhuri R.R."/>
            <person name="La Ragione R."/>
            <person name="Hildebrand F."/>
            <person name="Pallen M.J."/>
        </authorList>
    </citation>
    <scope>NUCLEOTIDE SEQUENCE</scope>
    <source>
        <strain evidence="10">14975</strain>
    </source>
</reference>
<evidence type="ECO:0000256" key="4">
    <source>
        <dbReference type="ARBA" id="ARBA00022980"/>
    </source>
</evidence>
<evidence type="ECO:0000256" key="1">
    <source>
        <dbReference type="ARBA" id="ARBA00010605"/>
    </source>
</evidence>
<dbReference type="PANTHER" id="PTHR21368">
    <property type="entry name" value="50S RIBOSOMAL PROTEIN L9"/>
    <property type="match status" value="1"/>
</dbReference>
<evidence type="ECO:0000256" key="5">
    <source>
        <dbReference type="ARBA" id="ARBA00023274"/>
    </source>
</evidence>
<evidence type="ECO:0000256" key="7">
    <source>
        <dbReference type="HAMAP-Rule" id="MF_00503"/>
    </source>
</evidence>
<evidence type="ECO:0000313" key="10">
    <source>
        <dbReference type="EMBL" id="HIX19283.1"/>
    </source>
</evidence>
<dbReference type="SUPFAM" id="SSF55658">
    <property type="entry name" value="L9 N-domain-like"/>
    <property type="match status" value="1"/>
</dbReference>
<name>A0A9D2AHE8_9BACT</name>
<dbReference type="Gene3D" id="3.40.5.10">
    <property type="entry name" value="Ribosomal protein L9, N-terminal domain"/>
    <property type="match status" value="1"/>
</dbReference>
<dbReference type="InterPro" id="IPR020070">
    <property type="entry name" value="Ribosomal_bL9_N"/>
</dbReference>
<dbReference type="NCBIfam" id="TIGR00158">
    <property type="entry name" value="L9"/>
    <property type="match status" value="1"/>
</dbReference>
<organism evidence="10 11">
    <name type="scientific">Candidatus Akkermansia intestinigallinarum</name>
    <dbReference type="NCBI Taxonomy" id="2838431"/>
    <lineage>
        <taxon>Bacteria</taxon>
        <taxon>Pseudomonadati</taxon>
        <taxon>Verrucomicrobiota</taxon>
        <taxon>Verrucomicrobiia</taxon>
        <taxon>Verrucomicrobiales</taxon>
        <taxon>Akkermansiaceae</taxon>
        <taxon>Akkermansia</taxon>
    </lineage>
</organism>
<dbReference type="GO" id="GO:0005840">
    <property type="term" value="C:ribosome"/>
    <property type="evidence" value="ECO:0007669"/>
    <property type="project" value="UniProtKB-KW"/>
</dbReference>
<dbReference type="Proteomes" id="UP000823964">
    <property type="component" value="Unassembled WGS sequence"/>
</dbReference>
<dbReference type="Gene3D" id="3.10.430.100">
    <property type="entry name" value="Ribosomal protein L9, C-terminal domain"/>
    <property type="match status" value="1"/>
</dbReference>
<dbReference type="InterPro" id="IPR020594">
    <property type="entry name" value="Ribosomal_bL9_bac/chp"/>
</dbReference>
<keyword evidence="3 7" id="KW-0694">RNA-binding</keyword>
<dbReference type="InterPro" id="IPR020069">
    <property type="entry name" value="Ribosomal_bL9_C"/>
</dbReference>
<evidence type="ECO:0000256" key="6">
    <source>
        <dbReference type="ARBA" id="ARBA00035292"/>
    </source>
</evidence>
<gene>
    <name evidence="7 10" type="primary">rplI</name>
    <name evidence="10" type="ORF">H9862_01620</name>
</gene>
<dbReference type="InterPro" id="IPR036935">
    <property type="entry name" value="Ribosomal_bL9_N_sf"/>
</dbReference>
<comment type="caution">
    <text evidence="10">The sequence shown here is derived from an EMBL/GenBank/DDBJ whole genome shotgun (WGS) entry which is preliminary data.</text>
</comment>
<keyword evidence="2 7" id="KW-0699">rRNA-binding</keyword>
<comment type="function">
    <text evidence="7">Binds to the 23S rRNA.</text>
</comment>
<evidence type="ECO:0000256" key="2">
    <source>
        <dbReference type="ARBA" id="ARBA00022730"/>
    </source>
</evidence>
<dbReference type="AlphaFoldDB" id="A0A9D2AHE8"/>
<comment type="similarity">
    <text evidence="1 7">Belongs to the bacterial ribosomal protein bL9 family.</text>
</comment>
<evidence type="ECO:0000259" key="9">
    <source>
        <dbReference type="Pfam" id="PF03948"/>
    </source>
</evidence>
<dbReference type="Pfam" id="PF03948">
    <property type="entry name" value="Ribosomal_L9_C"/>
    <property type="match status" value="1"/>
</dbReference>
<dbReference type="Pfam" id="PF01281">
    <property type="entry name" value="Ribosomal_L9_N"/>
    <property type="match status" value="1"/>
</dbReference>
<sequence length="167" mass="17861">MANMKVILATKIEGLGCEADLVTVKAGYGRNYLIPQGLAFEATPANQRFINMLQKKRAEREAAELANFREIAAKIATVTVDLTLEAGENGKVFGAITNQQITEALAAQGIEIDRHAIDLEKPLKKSGTYEVAAKLHPQVTATVKVVLTVKGEVIAEAAAEETEAAAE</sequence>
<dbReference type="GO" id="GO:1990904">
    <property type="term" value="C:ribonucleoprotein complex"/>
    <property type="evidence" value="ECO:0007669"/>
    <property type="project" value="UniProtKB-KW"/>
</dbReference>
<dbReference type="GO" id="GO:0006412">
    <property type="term" value="P:translation"/>
    <property type="evidence" value="ECO:0007669"/>
    <property type="project" value="UniProtKB-UniRule"/>
</dbReference>
<dbReference type="HAMAP" id="MF_00503">
    <property type="entry name" value="Ribosomal_bL9"/>
    <property type="match status" value="1"/>
</dbReference>
<evidence type="ECO:0000256" key="3">
    <source>
        <dbReference type="ARBA" id="ARBA00022884"/>
    </source>
</evidence>